<dbReference type="GO" id="GO:1901982">
    <property type="term" value="F:maltose binding"/>
    <property type="evidence" value="ECO:0007669"/>
    <property type="project" value="TreeGrafter"/>
</dbReference>
<dbReference type="NCBIfam" id="NF007011">
    <property type="entry name" value="PRK09474.1"/>
    <property type="match status" value="1"/>
</dbReference>
<dbReference type="SUPFAM" id="SSF53850">
    <property type="entry name" value="Periplasmic binding protein-like II"/>
    <property type="match status" value="1"/>
</dbReference>
<dbReference type="Pfam" id="PF13416">
    <property type="entry name" value="SBP_bac_8"/>
    <property type="match status" value="1"/>
</dbReference>
<dbReference type="InterPro" id="IPR006060">
    <property type="entry name" value="Maltose/Cyclodextrin-bd"/>
</dbReference>
<keyword evidence="7" id="KW-1185">Reference proteome</keyword>
<reference evidence="6 7" key="1">
    <citation type="submission" date="2016-10" db="EMBL/GenBank/DDBJ databases">
        <authorList>
            <person name="de Groot N.N."/>
        </authorList>
    </citation>
    <scope>NUCLEOTIDE SEQUENCE [LARGE SCALE GENOMIC DNA]</scope>
    <source>
        <strain evidence="6 7">JCM 21544</strain>
    </source>
</reference>
<comment type="function">
    <text evidence="5">Part of the ABC transporter complex MalEFGK involved in maltose/maltodextrin import. Binds maltose and higher maltodextrins.</text>
</comment>
<keyword evidence="4 5" id="KW-0732">Signal</keyword>
<evidence type="ECO:0000256" key="1">
    <source>
        <dbReference type="ARBA" id="ARBA00008520"/>
    </source>
</evidence>
<feature type="chain" id="PRO_5013421778" description="Maltodextrin-binding protein" evidence="5">
    <location>
        <begin position="26"/>
        <end position="395"/>
    </location>
</feature>
<comment type="subcellular location">
    <subcellularLocation>
        <location evidence="5">Periplasm</location>
    </subcellularLocation>
</comment>
<dbReference type="PANTHER" id="PTHR30061">
    <property type="entry name" value="MALTOSE-BINDING PERIPLASMIC PROTEIN"/>
    <property type="match status" value="1"/>
</dbReference>
<evidence type="ECO:0000256" key="2">
    <source>
        <dbReference type="ARBA" id="ARBA00022448"/>
    </source>
</evidence>
<dbReference type="STRING" id="137658.SAMN05216186_1366"/>
<accession>A0A1G9P2Z7</accession>
<evidence type="ECO:0000256" key="3">
    <source>
        <dbReference type="ARBA" id="ARBA00022597"/>
    </source>
</evidence>
<dbReference type="Gene3D" id="3.40.190.10">
    <property type="entry name" value="Periplasmic binding protein-like II"/>
    <property type="match status" value="2"/>
</dbReference>
<comment type="similarity">
    <text evidence="1 5">Belongs to the bacterial solute-binding protein 1 family.</text>
</comment>
<evidence type="ECO:0000313" key="6">
    <source>
        <dbReference type="EMBL" id="SDL93196.1"/>
    </source>
</evidence>
<dbReference type="Proteomes" id="UP000198706">
    <property type="component" value="Unassembled WGS sequence"/>
</dbReference>
<keyword evidence="2 5" id="KW-0813">Transport</keyword>
<dbReference type="GO" id="GO:0015768">
    <property type="term" value="P:maltose transport"/>
    <property type="evidence" value="ECO:0007669"/>
    <property type="project" value="TreeGrafter"/>
</dbReference>
<dbReference type="GO" id="GO:0055052">
    <property type="term" value="C:ATP-binding cassette (ABC) transporter complex, substrate-binding subunit-containing"/>
    <property type="evidence" value="ECO:0007669"/>
    <property type="project" value="TreeGrafter"/>
</dbReference>
<dbReference type="PRINTS" id="PR00181">
    <property type="entry name" value="MALTOSEBP"/>
</dbReference>
<keyword evidence="5" id="KW-0574">Periplasm</keyword>
<dbReference type="AlphaFoldDB" id="A0A1G9P2Z7"/>
<gene>
    <name evidence="6" type="ORF">SAMN05216186_1366</name>
</gene>
<evidence type="ECO:0000256" key="4">
    <source>
        <dbReference type="ARBA" id="ARBA00022729"/>
    </source>
</evidence>
<name>A0A1G9P2Z7_9PSED</name>
<dbReference type="EMBL" id="FNFD01000036">
    <property type="protein sequence ID" value="SDL93196.1"/>
    <property type="molecule type" value="Genomic_DNA"/>
</dbReference>
<dbReference type="GO" id="GO:0015144">
    <property type="term" value="F:carbohydrate transmembrane transporter activity"/>
    <property type="evidence" value="ECO:0007669"/>
    <property type="project" value="InterPro"/>
</dbReference>
<sequence>MNKKLLGAAAIGLAATLNLPLPAQAAIEEGKLVVWINGDKGYKGLAKVGEKFTADTGIPVEVAHPDAATDKFQQAAATGNGPDIFIWAHDRLGEWAQSGLIAAVEPSAKIKQETAEFAWSAVSYKGKLWGYPIAVEAPALIYNKALVKTPPSTFEDVFALNKELAKNGKRAILWDYTNTYFTWPMLAANGAYAFRDTENGYDVSQTGVNTPGAKQGAEVLKRLIDEGVMPRGADYSAAEAAFNKGETAMFISGPWAWSNIRKSGIDFGVAPIPSVGGAPSRPFSGVMAATLNAASPNHALAVEFLENYLLQVEGLKTVNADVPLGAVVNKTYMAELANDPLIKATFDSAQQGQPMPNVPEMGAFWSSMEPALGNITAGRQSVDDALNDAAKRIAK</sequence>
<dbReference type="OrthoDB" id="9766758at2"/>
<dbReference type="GO" id="GO:0042597">
    <property type="term" value="C:periplasmic space"/>
    <property type="evidence" value="ECO:0007669"/>
    <property type="project" value="UniProtKB-SubCell"/>
</dbReference>
<dbReference type="InterPro" id="IPR006059">
    <property type="entry name" value="SBP"/>
</dbReference>
<dbReference type="GO" id="GO:0042956">
    <property type="term" value="P:maltodextrin transmembrane transport"/>
    <property type="evidence" value="ECO:0007669"/>
    <property type="project" value="TreeGrafter"/>
</dbReference>
<protein>
    <recommendedName>
        <fullName evidence="5">Maltodextrin-binding protein</fullName>
    </recommendedName>
</protein>
<organism evidence="6 7">
    <name type="scientific">Pseudomonas indica</name>
    <dbReference type="NCBI Taxonomy" id="137658"/>
    <lineage>
        <taxon>Bacteria</taxon>
        <taxon>Pseudomonadati</taxon>
        <taxon>Pseudomonadota</taxon>
        <taxon>Gammaproteobacteria</taxon>
        <taxon>Pseudomonadales</taxon>
        <taxon>Pseudomonadaceae</taxon>
        <taxon>Pseudomonas</taxon>
    </lineage>
</organism>
<evidence type="ECO:0000313" key="7">
    <source>
        <dbReference type="Proteomes" id="UP000198706"/>
    </source>
</evidence>
<dbReference type="PANTHER" id="PTHR30061:SF50">
    <property type="entry name" value="MALTOSE_MALTODEXTRIN-BINDING PERIPLASMIC PROTEIN"/>
    <property type="match status" value="1"/>
</dbReference>
<proteinExistence type="inferred from homology"/>
<feature type="signal peptide" evidence="5">
    <location>
        <begin position="1"/>
        <end position="25"/>
    </location>
</feature>
<keyword evidence="3 5" id="KW-0762">Sugar transport</keyword>
<dbReference type="RefSeq" id="WP_084338319.1">
    <property type="nucleotide sequence ID" value="NZ_CBKZNZ010000066.1"/>
</dbReference>
<evidence type="ECO:0000256" key="5">
    <source>
        <dbReference type="RuleBase" id="RU365005"/>
    </source>
</evidence>